<dbReference type="GO" id="GO:0048472">
    <property type="term" value="F:threonine-phosphate decarboxylase activity"/>
    <property type="evidence" value="ECO:0007669"/>
    <property type="project" value="InterPro"/>
</dbReference>
<dbReference type="GO" id="GO:0009236">
    <property type="term" value="P:cobalamin biosynthetic process"/>
    <property type="evidence" value="ECO:0007669"/>
    <property type="project" value="UniProtKB-UniRule"/>
</dbReference>
<keyword evidence="8 9" id="KW-0472">Membrane</keyword>
<comment type="subcellular location">
    <subcellularLocation>
        <location evidence="1 9">Cell membrane</location>
        <topology evidence="1 9">Multi-pass membrane protein</topology>
    </subcellularLocation>
</comment>
<comment type="function">
    <text evidence="9">Converts cobyric acid to cobinamide by the addition of aminopropanol on the F carboxylic group.</text>
</comment>
<evidence type="ECO:0000256" key="3">
    <source>
        <dbReference type="ARBA" id="ARBA00006263"/>
    </source>
</evidence>
<evidence type="ECO:0000256" key="6">
    <source>
        <dbReference type="ARBA" id="ARBA00022692"/>
    </source>
</evidence>
<feature type="transmembrane region" description="Helical" evidence="9">
    <location>
        <begin position="286"/>
        <end position="304"/>
    </location>
</feature>
<evidence type="ECO:0000256" key="1">
    <source>
        <dbReference type="ARBA" id="ARBA00004651"/>
    </source>
</evidence>
<comment type="caution">
    <text evidence="10">The sequence shown here is derived from an EMBL/GenBank/DDBJ whole genome shotgun (WGS) entry which is preliminary data.</text>
</comment>
<evidence type="ECO:0000256" key="5">
    <source>
        <dbReference type="ARBA" id="ARBA00022573"/>
    </source>
</evidence>
<dbReference type="Proteomes" id="UP000285123">
    <property type="component" value="Unassembled WGS sequence"/>
</dbReference>
<protein>
    <recommendedName>
        <fullName evidence="9">Cobalamin biosynthesis protein CobD</fullName>
    </recommendedName>
</protein>
<evidence type="ECO:0000256" key="9">
    <source>
        <dbReference type="HAMAP-Rule" id="MF_00024"/>
    </source>
</evidence>
<dbReference type="InterPro" id="IPR004485">
    <property type="entry name" value="Cobalamin_biosynth_CobD/CbiB"/>
</dbReference>
<dbReference type="GO" id="GO:0005886">
    <property type="term" value="C:plasma membrane"/>
    <property type="evidence" value="ECO:0007669"/>
    <property type="project" value="UniProtKB-SubCell"/>
</dbReference>
<keyword evidence="6 9" id="KW-0812">Transmembrane</keyword>
<evidence type="ECO:0000256" key="8">
    <source>
        <dbReference type="ARBA" id="ARBA00023136"/>
    </source>
</evidence>
<evidence type="ECO:0000256" key="7">
    <source>
        <dbReference type="ARBA" id="ARBA00022989"/>
    </source>
</evidence>
<name>A0A423PJJ3_9GAMM</name>
<comment type="similarity">
    <text evidence="3 9">Belongs to the CobD/CbiB family.</text>
</comment>
<organism evidence="10 11">
    <name type="scientific">Salinisphaera orenii YIM 95161</name>
    <dbReference type="NCBI Taxonomy" id="1051139"/>
    <lineage>
        <taxon>Bacteria</taxon>
        <taxon>Pseudomonadati</taxon>
        <taxon>Pseudomonadota</taxon>
        <taxon>Gammaproteobacteria</taxon>
        <taxon>Salinisphaerales</taxon>
        <taxon>Salinisphaeraceae</taxon>
        <taxon>Salinisphaera</taxon>
    </lineage>
</organism>
<comment type="pathway">
    <text evidence="2 9">Cofactor biosynthesis; adenosylcobalamin biosynthesis.</text>
</comment>
<evidence type="ECO:0000313" key="11">
    <source>
        <dbReference type="Proteomes" id="UP000285123"/>
    </source>
</evidence>
<accession>A0A423PJJ3</accession>
<feature type="transmembrane region" description="Helical" evidence="9">
    <location>
        <begin position="46"/>
        <end position="67"/>
    </location>
</feature>
<dbReference type="PANTHER" id="PTHR34308">
    <property type="entry name" value="COBALAMIN BIOSYNTHESIS PROTEIN CBIB"/>
    <property type="match status" value="1"/>
</dbReference>
<keyword evidence="4 9" id="KW-1003">Cell membrane</keyword>
<sequence length="308" mass="31550">MGLSLAMLAAVLFDRLLGEPRRLHPVVGFGALATRVGRDLQPHGRIGGVLAVALLVLLPGVATALAVVLLPAAVGWMVAAVLASLCIAARSLREHGQAVAAPLAAGDLPAARRAVARLVSRETAAMDAAAIRRAVIESLLENASDGVFASLFWFAVGGLVGGPAAAAALVIGHRLANTLDAMWGYRTPAWRRFGWAAARLDDLLNWLPARASAASLALVGDRRAALACWRAQAGACDSPNAGPVMSAGAGALGLRLGGAARYHGQQRARPVLGCGAPPADGDVRRALALIGRALVLWCAVIVGLDVVL</sequence>
<proteinExistence type="inferred from homology"/>
<reference evidence="10 11" key="1">
    <citation type="submission" date="2013-10" db="EMBL/GenBank/DDBJ databases">
        <title>Salinisphaera halophila YIM 95161 Genome Sequencing.</title>
        <authorList>
            <person name="Lai Q."/>
            <person name="Li C."/>
            <person name="Shao Z."/>
        </authorList>
    </citation>
    <scope>NUCLEOTIDE SEQUENCE [LARGE SCALE GENOMIC DNA]</scope>
    <source>
        <strain evidence="10 11">YIM 95161</strain>
    </source>
</reference>
<evidence type="ECO:0000256" key="2">
    <source>
        <dbReference type="ARBA" id="ARBA00004953"/>
    </source>
</evidence>
<dbReference type="UniPathway" id="UPA00148"/>
<dbReference type="Pfam" id="PF03186">
    <property type="entry name" value="CobD_Cbib"/>
    <property type="match status" value="1"/>
</dbReference>
<dbReference type="PANTHER" id="PTHR34308:SF1">
    <property type="entry name" value="COBALAMIN BIOSYNTHESIS PROTEIN CBIB"/>
    <property type="match status" value="1"/>
</dbReference>
<feature type="transmembrane region" description="Helical" evidence="9">
    <location>
        <begin position="151"/>
        <end position="172"/>
    </location>
</feature>
<dbReference type="EMBL" id="AYKF01000110">
    <property type="protein sequence ID" value="ROO25780.1"/>
    <property type="molecule type" value="Genomic_DNA"/>
</dbReference>
<dbReference type="HAMAP" id="MF_00024">
    <property type="entry name" value="CobD_CbiB"/>
    <property type="match status" value="1"/>
</dbReference>
<keyword evidence="7 9" id="KW-1133">Transmembrane helix</keyword>
<dbReference type="GO" id="GO:0015420">
    <property type="term" value="F:ABC-type vitamin B12 transporter activity"/>
    <property type="evidence" value="ECO:0007669"/>
    <property type="project" value="UniProtKB-UniRule"/>
</dbReference>
<gene>
    <name evidence="9" type="primary">cobD</name>
    <name evidence="10" type="ORF">SAHL_14140</name>
</gene>
<dbReference type="AlphaFoldDB" id="A0A423PJJ3"/>
<comment type="caution">
    <text evidence="9">Lacks conserved residue(s) required for the propagation of feature annotation.</text>
</comment>
<keyword evidence="5 9" id="KW-0169">Cobalamin biosynthesis</keyword>
<evidence type="ECO:0000313" key="10">
    <source>
        <dbReference type="EMBL" id="ROO25780.1"/>
    </source>
</evidence>
<evidence type="ECO:0000256" key="4">
    <source>
        <dbReference type="ARBA" id="ARBA00022475"/>
    </source>
</evidence>
<dbReference type="NCBIfam" id="TIGR00380">
    <property type="entry name" value="cobal_cbiB"/>
    <property type="match status" value="1"/>
</dbReference>
<dbReference type="RefSeq" id="WP_221177968.1">
    <property type="nucleotide sequence ID" value="NZ_AYKF01000110.1"/>
</dbReference>